<dbReference type="RefSeq" id="WP_000085742.1">
    <property type="nucleotide sequence ID" value="NZ_HG970000.1"/>
</dbReference>
<sequence length="192" mass="20629">MSREGRIMKQKEYRTVRITRHMRAGMLAAGLLLPLVAGAATSGGMLIPFEINNPQQTCDLTFDNGSTMMTYQLGAMSKGSRIQHRPFTVTVDCRGSTAVKTALTARSTTGTLQGGSDSVMMRVNGQASTNGPLFWLENGGQRVKLTGAKSDAFCISPTAPNRCELRPVTDIPANSPEGNIDATVVFDVVYPQ</sequence>
<protein>
    <submittedName>
        <fullName evidence="1">Uncharacterized protein</fullName>
    </submittedName>
</protein>
<dbReference type="InterPro" id="IPR008966">
    <property type="entry name" value="Adhesion_dom_sf"/>
</dbReference>
<evidence type="ECO:0000313" key="1">
    <source>
        <dbReference type="EMBL" id="HAD9862499.1"/>
    </source>
</evidence>
<comment type="caution">
    <text evidence="1">The sequence shown here is derived from an EMBL/GenBank/DDBJ whole genome shotgun (WGS) entry which is preliminary data.</text>
</comment>
<gene>
    <name evidence="1" type="ORF">G2359_23000</name>
    <name evidence="2" type="ORF">G2720_23575</name>
</gene>
<evidence type="ECO:0000313" key="2">
    <source>
        <dbReference type="EMBL" id="HAE0520784.1"/>
    </source>
</evidence>
<dbReference type="AlphaFoldDB" id="A0A024J600"/>
<reference evidence="1" key="2">
    <citation type="submission" date="2019-01" db="EMBL/GenBank/DDBJ databases">
        <authorList>
            <consortium name="NCBI Pathogen Detection Project"/>
        </authorList>
    </citation>
    <scope>NUCLEOTIDE SEQUENCE</scope>
    <source>
        <strain evidence="1">P125109</strain>
    </source>
</reference>
<dbReference type="EMBL" id="DAAQRD010000032">
    <property type="protein sequence ID" value="HAE0520784.1"/>
    <property type="molecule type" value="Genomic_DNA"/>
</dbReference>
<proteinExistence type="predicted"/>
<name>A0A024J600_SALEP</name>
<accession>A0A024J600</accession>
<reference evidence="1" key="1">
    <citation type="journal article" date="2018" name="Genome Biol.">
        <title>SKESA: strategic k-mer extension for scrupulous assemblies.</title>
        <authorList>
            <person name="Souvorov A."/>
            <person name="Agarwala R."/>
            <person name="Lipman D.J."/>
        </authorList>
    </citation>
    <scope>NUCLEOTIDE SEQUENCE</scope>
    <source>
        <strain evidence="1">P125109</strain>
    </source>
</reference>
<dbReference type="EMBL" id="DAAQLS010000022">
    <property type="protein sequence ID" value="HAD9862499.1"/>
    <property type="molecule type" value="Genomic_DNA"/>
</dbReference>
<dbReference type="SUPFAM" id="SSF49401">
    <property type="entry name" value="Bacterial adhesins"/>
    <property type="match status" value="1"/>
</dbReference>
<organism evidence="1">
    <name type="scientific">Salmonella enteritidis PT4 (strain P125109)</name>
    <dbReference type="NCBI Taxonomy" id="550537"/>
    <lineage>
        <taxon>Bacteria</taxon>
        <taxon>Pseudomonadati</taxon>
        <taxon>Pseudomonadota</taxon>
        <taxon>Gammaproteobacteria</taxon>
        <taxon>Enterobacterales</taxon>
        <taxon>Enterobacteriaceae</taxon>
        <taxon>Salmonella</taxon>
    </lineage>
</organism>